<feature type="transmembrane region" description="Helical" evidence="6">
    <location>
        <begin position="172"/>
        <end position="190"/>
    </location>
</feature>
<evidence type="ECO:0000256" key="5">
    <source>
        <dbReference type="ARBA" id="ARBA00023136"/>
    </source>
</evidence>
<dbReference type="GO" id="GO:0005886">
    <property type="term" value="C:plasma membrane"/>
    <property type="evidence" value="ECO:0007669"/>
    <property type="project" value="UniProtKB-SubCell"/>
</dbReference>
<protein>
    <recommendedName>
        <fullName evidence="9">Lipopolysaccharide biosynthesis protein</fullName>
    </recommendedName>
</protein>
<comment type="caution">
    <text evidence="7">The sequence shown here is derived from an EMBL/GenBank/DDBJ whole genome shotgun (WGS) entry which is preliminary data.</text>
</comment>
<evidence type="ECO:0000256" key="6">
    <source>
        <dbReference type="SAM" id="Phobius"/>
    </source>
</evidence>
<feature type="transmembrane region" description="Helical" evidence="6">
    <location>
        <begin position="12"/>
        <end position="32"/>
    </location>
</feature>
<dbReference type="Pfam" id="PF13440">
    <property type="entry name" value="Polysacc_synt_3"/>
    <property type="match status" value="1"/>
</dbReference>
<evidence type="ECO:0000256" key="4">
    <source>
        <dbReference type="ARBA" id="ARBA00022989"/>
    </source>
</evidence>
<evidence type="ECO:0000256" key="2">
    <source>
        <dbReference type="ARBA" id="ARBA00022475"/>
    </source>
</evidence>
<dbReference type="EMBL" id="JRLY01000009">
    <property type="protein sequence ID" value="KGO92571.1"/>
    <property type="molecule type" value="Genomic_DNA"/>
</dbReference>
<evidence type="ECO:0000313" key="7">
    <source>
        <dbReference type="EMBL" id="KGO92571.1"/>
    </source>
</evidence>
<feature type="transmembrane region" description="Helical" evidence="6">
    <location>
        <begin position="147"/>
        <end position="166"/>
    </location>
</feature>
<evidence type="ECO:0000313" key="8">
    <source>
        <dbReference type="Proteomes" id="UP000030111"/>
    </source>
</evidence>
<dbReference type="AlphaFoldDB" id="A0A0A2MLW0"/>
<dbReference type="GO" id="GO:0009246">
    <property type="term" value="P:enterobacterial common antigen biosynthetic process"/>
    <property type="evidence" value="ECO:0007669"/>
    <property type="project" value="InterPro"/>
</dbReference>
<evidence type="ECO:0000256" key="3">
    <source>
        <dbReference type="ARBA" id="ARBA00022692"/>
    </source>
</evidence>
<feature type="transmembrane region" description="Helical" evidence="6">
    <location>
        <begin position="254"/>
        <end position="274"/>
    </location>
</feature>
<evidence type="ECO:0008006" key="9">
    <source>
        <dbReference type="Google" id="ProtNLM"/>
    </source>
</evidence>
<dbReference type="CDD" id="cd13125">
    <property type="entry name" value="MATE_like_10"/>
    <property type="match status" value="1"/>
</dbReference>
<dbReference type="PANTHER" id="PTHR30250:SF30">
    <property type="entry name" value="LIPID III FLIPPASE"/>
    <property type="match status" value="1"/>
</dbReference>
<comment type="subcellular location">
    <subcellularLocation>
        <location evidence="1">Cell membrane</location>
        <topology evidence="1">Multi-pass membrane protein</topology>
    </subcellularLocation>
</comment>
<feature type="transmembrane region" description="Helical" evidence="6">
    <location>
        <begin position="360"/>
        <end position="383"/>
    </location>
</feature>
<keyword evidence="3 6" id="KW-0812">Transmembrane</keyword>
<proteinExistence type="predicted"/>
<feature type="transmembrane region" description="Helical" evidence="6">
    <location>
        <begin position="389"/>
        <end position="407"/>
    </location>
</feature>
<dbReference type="InterPro" id="IPR050833">
    <property type="entry name" value="Poly_Biosynth_Transport"/>
</dbReference>
<keyword evidence="8" id="KW-1185">Reference proteome</keyword>
<dbReference type="InterPro" id="IPR044550">
    <property type="entry name" value="WzxE"/>
</dbReference>
<dbReference type="eggNOG" id="COG2244">
    <property type="taxonomic scope" value="Bacteria"/>
</dbReference>
<feature type="transmembrane region" description="Helical" evidence="6">
    <location>
        <begin position="115"/>
        <end position="140"/>
    </location>
</feature>
<dbReference type="PANTHER" id="PTHR30250">
    <property type="entry name" value="PST FAMILY PREDICTED COLANIC ACID TRANSPORTER"/>
    <property type="match status" value="1"/>
</dbReference>
<feature type="transmembrane region" description="Helical" evidence="6">
    <location>
        <begin position="211"/>
        <end position="234"/>
    </location>
</feature>
<reference evidence="7 8" key="1">
    <citation type="submission" date="2013-09" db="EMBL/GenBank/DDBJ databases">
        <authorList>
            <person name="Zeng Z."/>
            <person name="Chen C."/>
        </authorList>
    </citation>
    <scope>NUCLEOTIDE SEQUENCE [LARGE SCALE GENOMIC DNA]</scope>
    <source>
        <strain evidence="7 8">WB 4.1-42</strain>
    </source>
</reference>
<organism evidence="7 8">
    <name type="scientific">Flavobacterium subsaxonicum WB 4.1-42 = DSM 21790</name>
    <dbReference type="NCBI Taxonomy" id="1121898"/>
    <lineage>
        <taxon>Bacteria</taxon>
        <taxon>Pseudomonadati</taxon>
        <taxon>Bacteroidota</taxon>
        <taxon>Flavobacteriia</taxon>
        <taxon>Flavobacteriales</taxon>
        <taxon>Flavobacteriaceae</taxon>
        <taxon>Flavobacterium</taxon>
    </lineage>
</organism>
<name>A0A0A2MLW0_9FLAO</name>
<accession>A0A0A2MLW0</accession>
<evidence type="ECO:0000256" key="1">
    <source>
        <dbReference type="ARBA" id="ARBA00004651"/>
    </source>
</evidence>
<sequence>MFRLSSLNSLSLLVRVAGGLLGSKMIALFIGPSGMAVTGNLRNLLTSVDAFSTFGMQNGIIKYTAENSTAKEQLNRILATTFLSIFIAIAVLMLIFILPATYWSAYILGSTQYAWVFRVLGITLPMYTGNLIFLAVLNGLGNYKQVIYLNIYGNIVGVLSTALLIWQMGLSGALLGLTVYPSILFFFSAYHMQRLFPGFTFLRKKYFDKTIFNGLLSYSFMSLVTAVLGPVIYIAIRNMITGGYSANEAGYWDAVGRIANFYLMFATTMLTVYFLPKLSKAHTNAETKAVFKSYYKLILPVFGAGLLLVYVLREFIIRVLFAKNFLPMENLFVWQLCGDFFKVCSLILGYEFFAKKMTKAFIFTEVFSFALLYISSYFLVDYFGAEGAVMAHAITYFFYFLVLAFYFRKKLI</sequence>
<keyword evidence="4 6" id="KW-1133">Transmembrane helix</keyword>
<dbReference type="Proteomes" id="UP000030111">
    <property type="component" value="Unassembled WGS sequence"/>
</dbReference>
<keyword evidence="2" id="KW-1003">Cell membrane</keyword>
<feature type="transmembrane region" description="Helical" evidence="6">
    <location>
        <begin position="77"/>
        <end position="103"/>
    </location>
</feature>
<dbReference type="STRING" id="1121898.GCA_000422725_03424"/>
<keyword evidence="5 6" id="KW-0472">Membrane</keyword>
<gene>
    <name evidence="7" type="ORF">Q766_12410</name>
</gene>
<feature type="transmembrane region" description="Helical" evidence="6">
    <location>
        <begin position="294"/>
        <end position="312"/>
    </location>
</feature>
<feature type="transmembrane region" description="Helical" evidence="6">
    <location>
        <begin position="332"/>
        <end position="353"/>
    </location>
</feature>